<dbReference type="Pfam" id="PF03167">
    <property type="entry name" value="UDG"/>
    <property type="match status" value="1"/>
</dbReference>
<protein>
    <recommendedName>
        <fullName evidence="2">Type-4 uracil-DNA glycosylase</fullName>
    </recommendedName>
</protein>
<dbReference type="RefSeq" id="WP_311690649.1">
    <property type="nucleotide sequence ID" value="NZ_JAVRHL010000002.1"/>
</dbReference>
<feature type="region of interest" description="Disordered" evidence="10">
    <location>
        <begin position="31"/>
        <end position="51"/>
    </location>
</feature>
<dbReference type="PANTHER" id="PTHR33693">
    <property type="entry name" value="TYPE-5 URACIL-DNA GLYCOSYLASE"/>
    <property type="match status" value="1"/>
</dbReference>
<dbReference type="SMART" id="SM00986">
    <property type="entry name" value="UDG"/>
    <property type="match status" value="1"/>
</dbReference>
<feature type="domain" description="Uracil-DNA glycosylase-like" evidence="11">
    <location>
        <begin position="310"/>
        <end position="470"/>
    </location>
</feature>
<evidence type="ECO:0000256" key="6">
    <source>
        <dbReference type="ARBA" id="ARBA00022801"/>
    </source>
</evidence>
<keyword evidence="4" id="KW-0479">Metal-binding</keyword>
<organism evidence="12 13">
    <name type="scientific">Tropicimonas omnivorans</name>
    <dbReference type="NCBI Taxonomy" id="3075590"/>
    <lineage>
        <taxon>Bacteria</taxon>
        <taxon>Pseudomonadati</taxon>
        <taxon>Pseudomonadota</taxon>
        <taxon>Alphaproteobacteria</taxon>
        <taxon>Rhodobacterales</taxon>
        <taxon>Roseobacteraceae</taxon>
        <taxon>Tropicimonas</taxon>
    </lineage>
</organism>
<dbReference type="InterPro" id="IPR005122">
    <property type="entry name" value="Uracil-DNA_glycosylase-like"/>
</dbReference>
<dbReference type="SUPFAM" id="SSF52141">
    <property type="entry name" value="Uracil-DNA glycosylase-like"/>
    <property type="match status" value="1"/>
</dbReference>
<evidence type="ECO:0000256" key="9">
    <source>
        <dbReference type="ARBA" id="ARBA00023204"/>
    </source>
</evidence>
<evidence type="ECO:0000256" key="3">
    <source>
        <dbReference type="ARBA" id="ARBA00022485"/>
    </source>
</evidence>
<dbReference type="InterPro" id="IPR023875">
    <property type="entry name" value="DNA_repair_put"/>
</dbReference>
<evidence type="ECO:0000256" key="10">
    <source>
        <dbReference type="SAM" id="MobiDB-lite"/>
    </source>
</evidence>
<keyword evidence="7" id="KW-0408">Iron</keyword>
<evidence type="ECO:0000256" key="2">
    <source>
        <dbReference type="ARBA" id="ARBA00019403"/>
    </source>
</evidence>
<dbReference type="NCBIfam" id="TIGR03915">
    <property type="entry name" value="SAM_7_link_chp"/>
    <property type="match status" value="1"/>
</dbReference>
<dbReference type="EMBL" id="JAVRHL010000002">
    <property type="protein sequence ID" value="MDT0682774.1"/>
    <property type="molecule type" value="Genomic_DNA"/>
</dbReference>
<keyword evidence="13" id="KW-1185">Reference proteome</keyword>
<comment type="similarity">
    <text evidence="1">Belongs to the uracil-DNA glycosylase (UDG) superfamily. Type 4 (UDGa) family.</text>
</comment>
<keyword evidence="8" id="KW-0411">Iron-sulfur</keyword>
<keyword evidence="9" id="KW-0234">DNA repair</keyword>
<gene>
    <name evidence="12" type="ORF">RM543_08750</name>
</gene>
<reference evidence="12 13" key="1">
    <citation type="submission" date="2023-09" db="EMBL/GenBank/DDBJ databases">
        <authorList>
            <person name="Rey-Velasco X."/>
        </authorList>
    </citation>
    <scope>NUCLEOTIDE SEQUENCE [LARGE SCALE GENOMIC DNA]</scope>
    <source>
        <strain evidence="12 13">F158</strain>
    </source>
</reference>
<dbReference type="Proteomes" id="UP001265259">
    <property type="component" value="Unassembled WGS sequence"/>
</dbReference>
<keyword evidence="5" id="KW-0227">DNA damage</keyword>
<dbReference type="InterPro" id="IPR051536">
    <property type="entry name" value="UDG_Type-4/5"/>
</dbReference>
<accession>A0ABU3DGF5</accession>
<keyword evidence="3" id="KW-0004">4Fe-4S</keyword>
<evidence type="ECO:0000256" key="8">
    <source>
        <dbReference type="ARBA" id="ARBA00023014"/>
    </source>
</evidence>
<dbReference type="InterPro" id="IPR036895">
    <property type="entry name" value="Uracil-DNA_glycosylase-like_sf"/>
</dbReference>
<proteinExistence type="inferred from homology"/>
<dbReference type="NCBIfam" id="TIGR03914">
    <property type="entry name" value="UDG_fam_dom"/>
    <property type="match status" value="1"/>
</dbReference>
<evidence type="ECO:0000313" key="12">
    <source>
        <dbReference type="EMBL" id="MDT0682774.1"/>
    </source>
</evidence>
<evidence type="ECO:0000313" key="13">
    <source>
        <dbReference type="Proteomes" id="UP001265259"/>
    </source>
</evidence>
<keyword evidence="6" id="KW-0378">Hydrolase</keyword>
<dbReference type="Pfam" id="PF13566">
    <property type="entry name" value="DUF4130"/>
    <property type="match status" value="1"/>
</dbReference>
<evidence type="ECO:0000256" key="4">
    <source>
        <dbReference type="ARBA" id="ARBA00022723"/>
    </source>
</evidence>
<name>A0ABU3DGF5_9RHOB</name>
<dbReference type="Gene3D" id="3.40.470.10">
    <property type="entry name" value="Uracil-DNA glycosylase-like domain"/>
    <property type="match status" value="1"/>
</dbReference>
<dbReference type="InterPro" id="IPR005273">
    <property type="entry name" value="Ura-DNA_glyco_family4"/>
</dbReference>
<evidence type="ECO:0000256" key="7">
    <source>
        <dbReference type="ARBA" id="ARBA00023004"/>
    </source>
</evidence>
<dbReference type="InterPro" id="IPR025404">
    <property type="entry name" value="DUF4130"/>
</dbReference>
<dbReference type="CDD" id="cd10030">
    <property type="entry name" value="UDG-F4_TTUDGA_SPO1dp_like"/>
    <property type="match status" value="1"/>
</dbReference>
<comment type="caution">
    <text evidence="12">The sequence shown here is derived from an EMBL/GenBank/DDBJ whole genome shotgun (WGS) entry which is preliminary data.</text>
</comment>
<dbReference type="SMART" id="SM00987">
    <property type="entry name" value="UreE_C"/>
    <property type="match status" value="1"/>
</dbReference>
<evidence type="ECO:0000259" key="11">
    <source>
        <dbReference type="SMART" id="SM00986"/>
    </source>
</evidence>
<sequence>MRVVVLPRIGTSEAWRAEARALAGEGVRPEDVSWSRGEASPGLLDGMSAPSGTPRTLTVPRAFPNFADAVICHSDPERFALLYALLLRLQDRPGLLADRADPQVGRLRKLEKAVHRDMHKMKAFVRFREVGAPDPETGRRSFVSWFEPDHYIAEAMAGFFTRRFASMSWIIATPDMGIAWDGTRSELIPDPPRPPDGEDAAEDLWRTYYANIFNPARLMVKAMQSEMPKKYWRNLPEARLIPDLIASAPARVDAMRAAEASEPTPTAVAVARRRETDMDLFLPRNIPGLAKEAAGCTRCPLHGPATQTVFGEGPEDAPLMFVGEQPGDNEDLEGRPFVGPAGQLFDACARKAGIDRDAAYVTNAVKHFKFTPRGKSRIHQRPSAGEVSACRWWLESEAEVIRPALFVALGATALHALTGDGKGILKRRGSFERGRFGAPVFVTVHPSYLLRLPDASKRAEEEARFVEDLAAVQEELGRLVA</sequence>
<evidence type="ECO:0000256" key="5">
    <source>
        <dbReference type="ARBA" id="ARBA00022763"/>
    </source>
</evidence>
<evidence type="ECO:0000256" key="1">
    <source>
        <dbReference type="ARBA" id="ARBA00006521"/>
    </source>
</evidence>
<dbReference type="PANTHER" id="PTHR33693:SF9">
    <property type="entry name" value="TYPE-4 URACIL-DNA GLYCOSYLASE"/>
    <property type="match status" value="1"/>
</dbReference>